<reference evidence="3 4" key="1">
    <citation type="submission" date="2024-02" db="EMBL/GenBank/DDBJ databases">
        <authorList>
            <person name="Vignale AGUSTIN F."/>
            <person name="Sosa J E."/>
            <person name="Modenutti C."/>
        </authorList>
    </citation>
    <scope>NUCLEOTIDE SEQUENCE [LARGE SCALE GENOMIC DNA]</scope>
</reference>
<dbReference type="PANTHER" id="PTHR10688:SF6">
    <property type="entry name" value="SERINE_THREONINE-KINASE ATM"/>
    <property type="match status" value="1"/>
</dbReference>
<dbReference type="PANTHER" id="PTHR10688">
    <property type="entry name" value="PWWP DOMAIN-CONTAINING PROTEIN"/>
    <property type="match status" value="1"/>
</dbReference>
<protein>
    <recommendedName>
        <fullName evidence="2">PWWP domain-containing protein</fullName>
    </recommendedName>
</protein>
<evidence type="ECO:0000313" key="3">
    <source>
        <dbReference type="EMBL" id="CAK9137595.1"/>
    </source>
</evidence>
<dbReference type="Pfam" id="PF00855">
    <property type="entry name" value="PWWP"/>
    <property type="match status" value="1"/>
</dbReference>
<dbReference type="AlphaFoldDB" id="A0ABC8R200"/>
<evidence type="ECO:0000259" key="2">
    <source>
        <dbReference type="PROSITE" id="PS50812"/>
    </source>
</evidence>
<feature type="region of interest" description="Disordered" evidence="1">
    <location>
        <begin position="519"/>
        <end position="542"/>
    </location>
</feature>
<dbReference type="PROSITE" id="PS50812">
    <property type="entry name" value="PWWP"/>
    <property type="match status" value="1"/>
</dbReference>
<comment type="caution">
    <text evidence="3">The sequence shown here is derived from an EMBL/GenBank/DDBJ whole genome shotgun (WGS) entry which is preliminary data.</text>
</comment>
<feature type="region of interest" description="Disordered" evidence="1">
    <location>
        <begin position="779"/>
        <end position="817"/>
    </location>
</feature>
<organism evidence="3 4">
    <name type="scientific">Ilex paraguariensis</name>
    <name type="common">yerba mate</name>
    <dbReference type="NCBI Taxonomy" id="185542"/>
    <lineage>
        <taxon>Eukaryota</taxon>
        <taxon>Viridiplantae</taxon>
        <taxon>Streptophyta</taxon>
        <taxon>Embryophyta</taxon>
        <taxon>Tracheophyta</taxon>
        <taxon>Spermatophyta</taxon>
        <taxon>Magnoliopsida</taxon>
        <taxon>eudicotyledons</taxon>
        <taxon>Gunneridae</taxon>
        <taxon>Pentapetalae</taxon>
        <taxon>asterids</taxon>
        <taxon>campanulids</taxon>
        <taxon>Aquifoliales</taxon>
        <taxon>Aquifoliaceae</taxon>
        <taxon>Ilex</taxon>
    </lineage>
</organism>
<dbReference type="InterPro" id="IPR052657">
    <property type="entry name" value="PDP_family_Arabidopsis"/>
</dbReference>
<dbReference type="Proteomes" id="UP001642360">
    <property type="component" value="Unassembled WGS sequence"/>
</dbReference>
<feature type="compositionally biased region" description="Basic and acidic residues" evidence="1">
    <location>
        <begin position="527"/>
        <end position="539"/>
    </location>
</feature>
<feature type="domain" description="PWWP" evidence="2">
    <location>
        <begin position="238"/>
        <end position="299"/>
    </location>
</feature>
<dbReference type="CDD" id="cd05162">
    <property type="entry name" value="PWWP"/>
    <property type="match status" value="1"/>
</dbReference>
<accession>A0ABC8R200</accession>
<sequence>MCSSGWNVSTYRKRESSLFEKCTGLVLYPEGLGGENGGEVSDIKELGNVEVTNSYIFREVQKEPLVDASVAEGTPMEGGSLESDSEVKRLVVLHCNEMETSNVSVPEVGLEISSSEKVGVAHVVTDKDVEEIIVSQLYGIDSAKKTEVSGSLNGIFEGDDAVPVRDQVFKGGTSDQENEHKESWQLLPGNGENTIGKSSEVHQGVLEVTKDSPVDVEAKEVDGVEGGDSGDQEYKFCVGDLVWVKTRTQSWWPGLIYDPSSASKDVTKSDQRNCLLVKYFGNGSFVWCSASQFKPFLEYFGQMSRQSDSRSFLGAVQKAVGVIGKRVKMEMTCSCFLKECQTKLATLLAAGTKKGDSVSEITMGELGEFSVTRFEPTTFLAFIKSLAQDVSMPGMIDFTVIQNHLSAFYRSIGHCQLPMQQLRPTADAKDCVRDGLPSEKKDENLTKFSRGDRDVTLQKCGSGVAEEIISSDTPTESRKRELNVGDEAEDLDGCKVASCEVEITSPLMSPKKIEGRVYSIGNVDGGTRGRSDKGYESRERKRSKYLSPPFVDMSWGLKSSPTSGAYKKEDPMVEFTGKKSGQKWSRKPIRVHNVSNKPVETNASSAEFLFELHRTALDCLYPNESTNFDAVERFFSGFRSFSFYDELNNEMARVQALGQQESNHVLPTLPKVFLMEKGIGMEEGDVDLNRNNTSLLVEGGQITGPVASQGKIQPKKRKRSKGAALEITKTKRSKVAPFLKDIEVVGVYSLQCISELNGREKMNDTASLCQNTILTVAQPDVNGNNAEPRSLVKDLPQMGLPSPGRKPNSNKRKRKDKAFDSLKTKVASVIPDLNGNVTEPSSTGKDLADTNFVSPDGKPQRKRRRRNKAAAGMLDRREALGTALLLNFAPEAPLPSKEDLVATFGRFGPLKESETSALSDCSVQVVFSRSANAADAFQSLEKSSPFGPALLSYRLHHISTAAITQTLQPTDRLKTPAKPSGLKSHKGEAPDLLSIRQNLEMMTSMLEQAGDNLSAEMRAKLESQIKGLLKKVSTMVGSSSSA</sequence>
<dbReference type="SMART" id="SM00293">
    <property type="entry name" value="PWWP"/>
    <property type="match status" value="1"/>
</dbReference>
<dbReference type="SUPFAM" id="SSF63748">
    <property type="entry name" value="Tudor/PWWP/MBT"/>
    <property type="match status" value="1"/>
</dbReference>
<evidence type="ECO:0000256" key="1">
    <source>
        <dbReference type="SAM" id="MobiDB-lite"/>
    </source>
</evidence>
<dbReference type="InterPro" id="IPR000313">
    <property type="entry name" value="PWWP_dom"/>
</dbReference>
<evidence type="ECO:0000313" key="4">
    <source>
        <dbReference type="Proteomes" id="UP001642360"/>
    </source>
</evidence>
<gene>
    <name evidence="3" type="ORF">ILEXP_LOCUS4608</name>
</gene>
<name>A0ABC8R200_9AQUA</name>
<feature type="compositionally biased region" description="Polar residues" evidence="1">
    <location>
        <begin position="835"/>
        <end position="844"/>
    </location>
</feature>
<proteinExistence type="predicted"/>
<keyword evidence="4" id="KW-1185">Reference proteome</keyword>
<dbReference type="Gene3D" id="2.30.30.140">
    <property type="match status" value="1"/>
</dbReference>
<feature type="region of interest" description="Disordered" evidence="1">
    <location>
        <begin position="832"/>
        <end position="871"/>
    </location>
</feature>
<dbReference type="EMBL" id="CAUOFW020000825">
    <property type="protein sequence ID" value="CAK9137595.1"/>
    <property type="molecule type" value="Genomic_DNA"/>
</dbReference>